<organism evidence="2 3">
    <name type="scientific">Extremus antarcticus</name>
    <dbReference type="NCBI Taxonomy" id="702011"/>
    <lineage>
        <taxon>Eukaryota</taxon>
        <taxon>Fungi</taxon>
        <taxon>Dikarya</taxon>
        <taxon>Ascomycota</taxon>
        <taxon>Pezizomycotina</taxon>
        <taxon>Dothideomycetes</taxon>
        <taxon>Dothideomycetidae</taxon>
        <taxon>Mycosphaerellales</taxon>
        <taxon>Extremaceae</taxon>
        <taxon>Extremus</taxon>
    </lineage>
</organism>
<dbReference type="Proteomes" id="UP001271007">
    <property type="component" value="Unassembled WGS sequence"/>
</dbReference>
<dbReference type="PANTHER" id="PTHR38795">
    <property type="entry name" value="DUF6604 DOMAIN-CONTAINING PROTEIN"/>
    <property type="match status" value="1"/>
</dbReference>
<reference evidence="2" key="1">
    <citation type="submission" date="2023-04" db="EMBL/GenBank/DDBJ databases">
        <title>Black Yeasts Isolated from many extreme environments.</title>
        <authorList>
            <person name="Coleine C."/>
            <person name="Stajich J.E."/>
            <person name="Selbmann L."/>
        </authorList>
    </citation>
    <scope>NUCLEOTIDE SEQUENCE</scope>
    <source>
        <strain evidence="2">CCFEE 5312</strain>
    </source>
</reference>
<accession>A0AAJ0DB60</accession>
<comment type="caution">
    <text evidence="2">The sequence shown here is derived from an EMBL/GenBank/DDBJ whole genome shotgun (WGS) entry which is preliminary data.</text>
</comment>
<evidence type="ECO:0000313" key="2">
    <source>
        <dbReference type="EMBL" id="KAK3050692.1"/>
    </source>
</evidence>
<evidence type="ECO:0000313" key="3">
    <source>
        <dbReference type="Proteomes" id="UP001271007"/>
    </source>
</evidence>
<gene>
    <name evidence="2" type="ORF">LTR09_008058</name>
</gene>
<evidence type="ECO:0000259" key="1">
    <source>
        <dbReference type="Pfam" id="PF20253"/>
    </source>
</evidence>
<proteinExistence type="predicted"/>
<dbReference type="AlphaFoldDB" id="A0AAJ0DB60"/>
<name>A0AAJ0DB60_9PEZI</name>
<feature type="domain" description="DUF6604" evidence="1">
    <location>
        <begin position="11"/>
        <end position="258"/>
    </location>
</feature>
<keyword evidence="3" id="KW-1185">Reference proteome</keyword>
<dbReference type="InterPro" id="IPR046539">
    <property type="entry name" value="DUF6604"/>
</dbReference>
<protein>
    <recommendedName>
        <fullName evidence="1">DUF6604 domain-containing protein</fullName>
    </recommendedName>
</protein>
<sequence>MLSDVYFDTYKQYERGTKQVVQWLASTTCYKQTSANKPLLKSPQQAQPAIRVPVDTLPHLAAQAAELSSNLPVPKSILQTLERVIRARKECAAAHQREVAGAGRSTSDLGHQYFLDVLKQVQNILLSARPTCEPPNDQNATPVQRAESVVNLFEHLDLHAPDDVAVTAGDIPLPTSSTNATREKGRFAEPEYYVPKSPRDEIEESIFASRCFLQDFERIRKYLRDLWVDYRHKKVSLTVATITTNMAFDTIERLHRTLSEDFPRCKTYEDLSSLTLGLDVDKLLSLEIIGGLGDAVILTDSLPGRQVYVMLRQMRDALQQRKFVDFSKEQAGYDWTRLCANDTPARTHRVVAALIGRLIPDMIGFALGIGGVNRPVDQLTCYIFKFYQSHEITIPLVFAGEILVDILFELGSDASMPFTALQDSTRRASASLGRYDMNVKLVLECDRTDLEIRERSLSLKQYISNFVDKDIVADWRSETGKLCSKGLTPWCLLKHHPVLCGMLRFHFDDEIYYMGLCMTYDWMCVMPVLHVYNAARQRGHLLAEWPDLEAIIKFYGAAHIFIGERTTRPQDFRVRLFRALGFSASATKRELRKQGHKDIKSLSLLKLRSSPEPARGLNFQTPVLRVMRSRLKERGKEDASIVLRDAEQAVTAVSKSRHIIDDNTQRILQQWSDTHLLDPLELLGLIRRGVAAEDCQLQFNFVDFNVRCILLLKRIRDDLQKLCPAAPLINNRDLYDVAQMVLYHEEPGNGPLLMVHHSPEGTSKKITPLQLAGQHMRIEIEKKGAEDRDKAEALCPGFKYIFRE</sequence>
<dbReference type="Pfam" id="PF20253">
    <property type="entry name" value="DUF6604"/>
    <property type="match status" value="1"/>
</dbReference>
<dbReference type="PANTHER" id="PTHR38795:SF1">
    <property type="entry name" value="DUF6604 DOMAIN-CONTAINING PROTEIN"/>
    <property type="match status" value="1"/>
</dbReference>
<dbReference type="EMBL" id="JAWDJX010000030">
    <property type="protein sequence ID" value="KAK3050692.1"/>
    <property type="molecule type" value="Genomic_DNA"/>
</dbReference>